<dbReference type="OrthoDB" id="4836118at2759"/>
<gene>
    <name evidence="1" type="ORF">B0T11DRAFT_273777</name>
</gene>
<protein>
    <submittedName>
        <fullName evidence="1">Uncharacterized protein</fullName>
    </submittedName>
</protein>
<feature type="non-terminal residue" evidence="1">
    <location>
        <position position="169"/>
    </location>
</feature>
<evidence type="ECO:0000313" key="1">
    <source>
        <dbReference type="EMBL" id="KAH7377203.1"/>
    </source>
</evidence>
<reference evidence="1" key="1">
    <citation type="journal article" date="2021" name="Nat. Commun.">
        <title>Genetic determinants of endophytism in the Arabidopsis root mycobiome.</title>
        <authorList>
            <person name="Mesny F."/>
            <person name="Miyauchi S."/>
            <person name="Thiergart T."/>
            <person name="Pickel B."/>
            <person name="Atanasova L."/>
            <person name="Karlsson M."/>
            <person name="Huettel B."/>
            <person name="Barry K.W."/>
            <person name="Haridas S."/>
            <person name="Chen C."/>
            <person name="Bauer D."/>
            <person name="Andreopoulos W."/>
            <person name="Pangilinan J."/>
            <person name="LaButti K."/>
            <person name="Riley R."/>
            <person name="Lipzen A."/>
            <person name="Clum A."/>
            <person name="Drula E."/>
            <person name="Henrissat B."/>
            <person name="Kohler A."/>
            <person name="Grigoriev I.V."/>
            <person name="Martin F.M."/>
            <person name="Hacquard S."/>
        </authorList>
    </citation>
    <scope>NUCLEOTIDE SEQUENCE</scope>
    <source>
        <strain evidence="1">MPI-CAGE-AT-0016</strain>
    </source>
</reference>
<keyword evidence="2" id="KW-1185">Reference proteome</keyword>
<evidence type="ECO:0000313" key="2">
    <source>
        <dbReference type="Proteomes" id="UP000813385"/>
    </source>
</evidence>
<accession>A0A8K0TWL9</accession>
<name>A0A8K0TWL9_9PEZI</name>
<sequence>MATPWPEEHPWPTPFREHAAKLSRYLQIALTAIDNANGQAIEPRSVRVALIGTLTLLAKLQNIPDLENIRDAIANLHTETKTANEKSIRATNSLREEVNNANRSIHQNATDIKDNTAAARAATAIAKEALEAKKMTLKLVRDAKALGPMNPGSMVQTYASVAARGGLAA</sequence>
<proteinExistence type="predicted"/>
<dbReference type="EMBL" id="JAGPXD010000001">
    <property type="protein sequence ID" value="KAH7377203.1"/>
    <property type="molecule type" value="Genomic_DNA"/>
</dbReference>
<dbReference type="AlphaFoldDB" id="A0A8K0TWL9"/>
<dbReference type="Proteomes" id="UP000813385">
    <property type="component" value="Unassembled WGS sequence"/>
</dbReference>
<organism evidence="1 2">
    <name type="scientific">Plectosphaerella cucumerina</name>
    <dbReference type="NCBI Taxonomy" id="40658"/>
    <lineage>
        <taxon>Eukaryota</taxon>
        <taxon>Fungi</taxon>
        <taxon>Dikarya</taxon>
        <taxon>Ascomycota</taxon>
        <taxon>Pezizomycotina</taxon>
        <taxon>Sordariomycetes</taxon>
        <taxon>Hypocreomycetidae</taxon>
        <taxon>Glomerellales</taxon>
        <taxon>Plectosphaerellaceae</taxon>
        <taxon>Plectosphaerella</taxon>
    </lineage>
</organism>
<comment type="caution">
    <text evidence="1">The sequence shown here is derived from an EMBL/GenBank/DDBJ whole genome shotgun (WGS) entry which is preliminary data.</text>
</comment>